<dbReference type="Proteomes" id="UP000663887">
    <property type="component" value="Unassembled WGS sequence"/>
</dbReference>
<gene>
    <name evidence="9" type="ORF">BYL167_LOCUS15069</name>
    <name evidence="3" type="ORF">CJN711_LOCUS19456</name>
    <name evidence="10" type="ORF">GIL414_LOCUS23056</name>
    <name evidence="4" type="ORF">KQP761_LOCUS34411</name>
    <name evidence="7" type="ORF">MBJ925_LOCUS39324</name>
    <name evidence="12" type="ORF">OVN521_LOCUS29502</name>
    <name evidence="11" type="ORF">SMN809_LOCUS23664</name>
    <name evidence="8" type="ORF">UXM345_LOCUS13533</name>
    <name evidence="5" type="ORF">WKI299_LOCUS29362</name>
    <name evidence="6" type="ORF">XDN619_LOCUS32507</name>
</gene>
<dbReference type="EMBL" id="CAJNRG010016247">
    <property type="protein sequence ID" value="CAF2195664.1"/>
    <property type="molecule type" value="Genomic_DNA"/>
</dbReference>
<dbReference type="Proteomes" id="UP000663842">
    <property type="component" value="Unassembled WGS sequence"/>
</dbReference>
<dbReference type="InterPro" id="IPR053260">
    <property type="entry name" value="hnRNP"/>
</dbReference>
<dbReference type="EMBL" id="CAJOBJ010024542">
    <property type="protein sequence ID" value="CAF4236297.1"/>
    <property type="molecule type" value="Genomic_DNA"/>
</dbReference>
<dbReference type="Pfam" id="PF00076">
    <property type="entry name" value="RRM_1"/>
    <property type="match status" value="2"/>
</dbReference>
<dbReference type="InterPro" id="IPR035979">
    <property type="entry name" value="RBD_domain_sf"/>
</dbReference>
<dbReference type="InterPro" id="IPR000504">
    <property type="entry name" value="RRM_dom"/>
</dbReference>
<dbReference type="PANTHER" id="PTHR48035">
    <property type="entry name" value="HETEROGENEOUS NUCLEAR RIBONUCLEOPROTEIN 1"/>
    <property type="match status" value="1"/>
</dbReference>
<accession>A0A816Z5B7</accession>
<evidence type="ECO:0000313" key="14">
    <source>
        <dbReference type="Proteomes" id="UP000663887"/>
    </source>
</evidence>
<dbReference type="OrthoDB" id="9988249at2759"/>
<evidence type="ECO:0000313" key="12">
    <source>
        <dbReference type="EMBL" id="CAF4259857.1"/>
    </source>
</evidence>
<dbReference type="Proteomes" id="UP000663824">
    <property type="component" value="Unassembled WGS sequence"/>
</dbReference>
<dbReference type="EMBL" id="CAJNOW010019304">
    <property type="protein sequence ID" value="CAF1671720.1"/>
    <property type="molecule type" value="Genomic_DNA"/>
</dbReference>
<dbReference type="GO" id="GO:0003723">
    <property type="term" value="F:RNA binding"/>
    <property type="evidence" value="ECO:0007669"/>
    <property type="project" value="UniProtKB-UniRule"/>
</dbReference>
<evidence type="ECO:0000313" key="10">
    <source>
        <dbReference type="EMBL" id="CAF4236297.1"/>
    </source>
</evidence>
<dbReference type="InterPro" id="IPR012677">
    <property type="entry name" value="Nucleotide-bd_a/b_plait_sf"/>
</dbReference>
<dbReference type="PANTHER" id="PTHR48035:SF2">
    <property type="entry name" value="RNA-BINDING REGION RNP-1 DOMAIN-CONTAINING PROTEIN"/>
    <property type="match status" value="1"/>
</dbReference>
<dbReference type="Proteomes" id="UP000663856">
    <property type="component" value="Unassembled WGS sequence"/>
</dbReference>
<dbReference type="EMBL" id="CAJNRF010013103">
    <property type="protein sequence ID" value="CAF2146111.1"/>
    <property type="molecule type" value="Genomic_DNA"/>
</dbReference>
<dbReference type="Gene3D" id="3.30.70.330">
    <property type="match status" value="2"/>
</dbReference>
<dbReference type="Proteomes" id="UP000663834">
    <property type="component" value="Unassembled WGS sequence"/>
</dbReference>
<dbReference type="EMBL" id="CAJOBH010005496">
    <property type="protein sequence ID" value="CAF4026252.1"/>
    <property type="molecule type" value="Genomic_DNA"/>
</dbReference>
<dbReference type="Proteomes" id="UP000676336">
    <property type="component" value="Unassembled WGS sequence"/>
</dbReference>
<evidence type="ECO:0000259" key="2">
    <source>
        <dbReference type="PROSITE" id="PS50102"/>
    </source>
</evidence>
<dbReference type="PROSITE" id="PS50102">
    <property type="entry name" value="RRM"/>
    <property type="match status" value="2"/>
</dbReference>
<organism evidence="6 14">
    <name type="scientific">Rotaria magnacalcarata</name>
    <dbReference type="NCBI Taxonomy" id="392030"/>
    <lineage>
        <taxon>Eukaryota</taxon>
        <taxon>Metazoa</taxon>
        <taxon>Spiralia</taxon>
        <taxon>Gnathifera</taxon>
        <taxon>Rotifera</taxon>
        <taxon>Eurotatoria</taxon>
        <taxon>Bdelloidea</taxon>
        <taxon>Philodinida</taxon>
        <taxon>Philodinidae</taxon>
        <taxon>Rotaria</taxon>
    </lineage>
</organism>
<dbReference type="SMART" id="SM00360">
    <property type="entry name" value="RRM"/>
    <property type="match status" value="2"/>
</dbReference>
<dbReference type="SUPFAM" id="SSF54928">
    <property type="entry name" value="RNA-binding domain, RBD"/>
    <property type="match status" value="1"/>
</dbReference>
<dbReference type="EMBL" id="CAJNRE010022094">
    <property type="protein sequence ID" value="CAF2268491.1"/>
    <property type="molecule type" value="Genomic_DNA"/>
</dbReference>
<evidence type="ECO:0000313" key="13">
    <source>
        <dbReference type="Proteomes" id="UP000663866"/>
    </source>
</evidence>
<dbReference type="EMBL" id="CAJOBG010009151">
    <property type="protein sequence ID" value="CAF4259857.1"/>
    <property type="molecule type" value="Genomic_DNA"/>
</dbReference>
<proteinExistence type="predicted"/>
<dbReference type="Proteomes" id="UP000663866">
    <property type="component" value="Unassembled WGS sequence"/>
</dbReference>
<dbReference type="Proteomes" id="UP000681967">
    <property type="component" value="Unassembled WGS sequence"/>
</dbReference>
<reference evidence="6" key="1">
    <citation type="submission" date="2021-02" db="EMBL/GenBank/DDBJ databases">
        <authorList>
            <person name="Nowell W R."/>
        </authorList>
    </citation>
    <scope>NUCLEOTIDE SEQUENCE</scope>
</reference>
<dbReference type="EMBL" id="CAJOBF010001473">
    <property type="protein sequence ID" value="CAF3954477.1"/>
    <property type="molecule type" value="Genomic_DNA"/>
</dbReference>
<evidence type="ECO:0000313" key="5">
    <source>
        <dbReference type="EMBL" id="CAF2146111.1"/>
    </source>
</evidence>
<evidence type="ECO:0000313" key="11">
    <source>
        <dbReference type="EMBL" id="CAF4243320.1"/>
    </source>
</evidence>
<evidence type="ECO:0000256" key="1">
    <source>
        <dbReference type="PROSITE-ProRule" id="PRU00176"/>
    </source>
</evidence>
<evidence type="ECO:0000313" key="8">
    <source>
        <dbReference type="EMBL" id="CAF3954477.1"/>
    </source>
</evidence>
<evidence type="ECO:0000313" key="4">
    <source>
        <dbReference type="EMBL" id="CAF1671720.1"/>
    </source>
</evidence>
<comment type="caution">
    <text evidence="6">The sequence shown here is derived from an EMBL/GenBank/DDBJ whole genome shotgun (WGS) entry which is preliminary data.</text>
</comment>
<evidence type="ECO:0000313" key="3">
    <source>
        <dbReference type="EMBL" id="CAF1351687.1"/>
    </source>
</evidence>
<evidence type="ECO:0000313" key="9">
    <source>
        <dbReference type="EMBL" id="CAF4026252.1"/>
    </source>
</evidence>
<dbReference type="AlphaFoldDB" id="A0A816Z5B7"/>
<keyword evidence="13" id="KW-1185">Reference proteome</keyword>
<dbReference type="EMBL" id="CAJNOV010009132">
    <property type="protein sequence ID" value="CAF1351687.1"/>
    <property type="molecule type" value="Genomic_DNA"/>
</dbReference>
<sequence>MSSTIGKKVLFSNLSYKTTEHTLTNYLSAYGPIDELYLPKDDQDQSLRKGFVVYRETNSVNNLMSKRPHFIDNRQIHVQRAIPYQCRNNNNISEYLGINLTVNEIFISRLCSGEKRETFINYFQSYGAIADCRVFNSYSPNSKQTGYAFLRFVDYDSVDQIILARPHVINSKYYNIRKCIPREYNYIISSVKPLSQGKPMWRHFSFGLINMKTKEILYPSVPALRKQNSSPNDFTLIDAPAMTASVDKTPVNKRSTNDFELITSNSLSSSSISLVNSTDDFTPLASPLYSTAIAYSSPIMDHDDRKIYDLI</sequence>
<dbReference type="Proteomes" id="UP000663855">
    <property type="component" value="Unassembled WGS sequence"/>
</dbReference>
<evidence type="ECO:0000313" key="6">
    <source>
        <dbReference type="EMBL" id="CAF2195664.1"/>
    </source>
</evidence>
<dbReference type="EMBL" id="CAJOBI010025675">
    <property type="protein sequence ID" value="CAF4243320.1"/>
    <property type="molecule type" value="Genomic_DNA"/>
</dbReference>
<name>A0A816Z5B7_9BILA</name>
<keyword evidence="1" id="KW-0694">RNA-binding</keyword>
<dbReference type="Proteomes" id="UP000681720">
    <property type="component" value="Unassembled WGS sequence"/>
</dbReference>
<feature type="domain" description="RRM" evidence="2">
    <location>
        <begin position="7"/>
        <end position="83"/>
    </location>
</feature>
<evidence type="ECO:0000313" key="7">
    <source>
        <dbReference type="EMBL" id="CAF2268491.1"/>
    </source>
</evidence>
<protein>
    <recommendedName>
        <fullName evidence="2">RRM domain-containing protein</fullName>
    </recommendedName>
</protein>
<feature type="domain" description="RRM" evidence="2">
    <location>
        <begin position="103"/>
        <end position="181"/>
    </location>
</feature>